<name>A0ABM8YQE3_9BACI</name>
<evidence type="ECO:0000313" key="1">
    <source>
        <dbReference type="EMBL" id="CAG9622027.1"/>
    </source>
</evidence>
<proteinExistence type="predicted"/>
<dbReference type="Proteomes" id="UP000789833">
    <property type="component" value="Unassembled WGS sequence"/>
</dbReference>
<comment type="caution">
    <text evidence="1">The sequence shown here is derived from an EMBL/GenBank/DDBJ whole genome shotgun (WGS) entry which is preliminary data.</text>
</comment>
<sequence>MFRTHYKGKELIIRIKQNLTQKIVSNEEIYNGLLHNLDKIYHLNVFAVVLEENLVVGKTDRTEVALITIQSVIPKKNILGL</sequence>
<organism evidence="1 2">
    <name type="scientific">Sutcliffiella rhizosphaerae</name>
    <dbReference type="NCBI Taxonomy" id="2880967"/>
    <lineage>
        <taxon>Bacteria</taxon>
        <taxon>Bacillati</taxon>
        <taxon>Bacillota</taxon>
        <taxon>Bacilli</taxon>
        <taxon>Bacillales</taxon>
        <taxon>Bacillaceae</taxon>
        <taxon>Sutcliffiella</taxon>
    </lineage>
</organism>
<evidence type="ECO:0000313" key="2">
    <source>
        <dbReference type="Proteomes" id="UP000789833"/>
    </source>
</evidence>
<accession>A0ABM8YQE3</accession>
<gene>
    <name evidence="1" type="ORF">BACCIP111883_02818</name>
</gene>
<dbReference type="EMBL" id="CAKJTJ010000015">
    <property type="protein sequence ID" value="CAG9622027.1"/>
    <property type="molecule type" value="Genomic_DNA"/>
</dbReference>
<dbReference type="RefSeq" id="WP_230502128.1">
    <property type="nucleotide sequence ID" value="NZ_CAKJTJ010000015.1"/>
</dbReference>
<protein>
    <submittedName>
        <fullName evidence="1">Uncharacterized protein</fullName>
    </submittedName>
</protein>
<reference evidence="1 2" key="1">
    <citation type="submission" date="2021-10" db="EMBL/GenBank/DDBJ databases">
        <authorList>
            <person name="Criscuolo A."/>
        </authorList>
    </citation>
    <scope>NUCLEOTIDE SEQUENCE [LARGE SCALE GENOMIC DNA]</scope>
    <source>
        <strain evidence="2">CIP 111883</strain>
    </source>
</reference>
<keyword evidence="2" id="KW-1185">Reference proteome</keyword>